<proteinExistence type="predicted"/>
<dbReference type="GO" id="GO:0015074">
    <property type="term" value="P:DNA integration"/>
    <property type="evidence" value="ECO:0007669"/>
    <property type="project" value="InterPro"/>
</dbReference>
<dbReference type="InterPro" id="IPR011010">
    <property type="entry name" value="DNA_brk_join_enz"/>
</dbReference>
<evidence type="ECO:0000313" key="8">
    <source>
        <dbReference type="Proteomes" id="UP000292564"/>
    </source>
</evidence>
<keyword evidence="2" id="KW-0233">DNA recombination</keyword>
<dbReference type="Gene3D" id="1.10.443.10">
    <property type="entry name" value="Intergrase catalytic core"/>
    <property type="match status" value="1"/>
</dbReference>
<feature type="compositionally biased region" description="Basic residues" evidence="4">
    <location>
        <begin position="116"/>
        <end position="128"/>
    </location>
</feature>
<evidence type="ECO:0000313" key="6">
    <source>
        <dbReference type="EMBL" id="RZU48818.1"/>
    </source>
</evidence>
<dbReference type="SUPFAM" id="SSF56349">
    <property type="entry name" value="DNA breaking-rejoining enzymes"/>
    <property type="match status" value="1"/>
</dbReference>
<dbReference type="GO" id="GO:0006310">
    <property type="term" value="P:DNA recombination"/>
    <property type="evidence" value="ECO:0007669"/>
    <property type="project" value="UniProtKB-KW"/>
</dbReference>
<evidence type="ECO:0000256" key="4">
    <source>
        <dbReference type="SAM" id="MobiDB-lite"/>
    </source>
</evidence>
<evidence type="ECO:0000256" key="1">
    <source>
        <dbReference type="ARBA" id="ARBA00023125"/>
    </source>
</evidence>
<name>A0A4Q7ZDT9_9ACTN</name>
<organism evidence="6 8">
    <name type="scientific">Krasilnikovia cinnamomea</name>
    <dbReference type="NCBI Taxonomy" id="349313"/>
    <lineage>
        <taxon>Bacteria</taxon>
        <taxon>Bacillati</taxon>
        <taxon>Actinomycetota</taxon>
        <taxon>Actinomycetes</taxon>
        <taxon>Micromonosporales</taxon>
        <taxon>Micromonosporaceae</taxon>
        <taxon>Krasilnikovia</taxon>
    </lineage>
</organism>
<keyword evidence="8" id="KW-1185">Reference proteome</keyword>
<evidence type="ECO:0000256" key="2">
    <source>
        <dbReference type="ARBA" id="ARBA00023172"/>
    </source>
</evidence>
<sequence>MGARDHDGTLVPRTVTSCAACLAWGLTFSQGVCLACYQFANPRDGNPYGDCQACGRRQRVRKGYCRLCWCQARDDRRRLASDARSAVVLAPYLTGIRWQQLFLSISDRRQAPPRSAPRRYGVKGRPRKQPPPAAGRPVSRWLQEPLLPAGRRDYRRGVIDLRAGPPPDNPWLAWALHLAHSTAETRGWAPVVRRAMQRVLVMLLAEHREPDRIRVSDFAAAAAGQYINLDYVVEILTTMGVVDDDRPPSLEGWMTGKLAGLPGPWRRDLTNWGRLLRDGGPRSRPRHEGTVRTYLNVAADAAASWPHRDHLREVTRDDVDAYLSALQGRRRETATTALRGLFRWAKTHKLIFRNPTRGVRGVTVPDLIWPLLEPDDITASVTAATTVQARLCVVLAAVHAARPGQIRALHLDDVDLTGRRLTIAGNSRPLDDLTAQVLLDWLTYRRERWPHTANQHLLISYASALGHGPVSHTWILNLRGLPGTLERLRIDRQLEEAVATGADPLHLAAVFGCSDGAAIRWATNARELIGEPHATRLPESP</sequence>
<dbReference type="EMBL" id="SHKY01000001">
    <property type="protein sequence ID" value="RZU48818.1"/>
    <property type="molecule type" value="Genomic_DNA"/>
</dbReference>
<reference evidence="6 8" key="1">
    <citation type="submission" date="2019-02" db="EMBL/GenBank/DDBJ databases">
        <title>Sequencing the genomes of 1000 actinobacteria strains.</title>
        <authorList>
            <person name="Klenk H.-P."/>
        </authorList>
    </citation>
    <scope>NUCLEOTIDE SEQUENCE [LARGE SCALE GENOMIC DNA]</scope>
    <source>
        <strain evidence="6 8">DSM 45162</strain>
    </source>
</reference>
<keyword evidence="1 3" id="KW-0238">DNA-binding</keyword>
<dbReference type="AlphaFoldDB" id="A0A4Q7ZDT9"/>
<dbReference type="PROSITE" id="PS51900">
    <property type="entry name" value="CB"/>
    <property type="match status" value="1"/>
</dbReference>
<gene>
    <name evidence="6" type="ORF">EV385_0543</name>
    <name evidence="7" type="ORF">EV385_3051</name>
</gene>
<evidence type="ECO:0000259" key="5">
    <source>
        <dbReference type="PROSITE" id="PS51900"/>
    </source>
</evidence>
<protein>
    <recommendedName>
        <fullName evidence="5">Core-binding (CB) domain-containing protein</fullName>
    </recommendedName>
</protein>
<dbReference type="InterPro" id="IPR013762">
    <property type="entry name" value="Integrase-like_cat_sf"/>
</dbReference>
<dbReference type="InterPro" id="IPR010998">
    <property type="entry name" value="Integrase_recombinase_N"/>
</dbReference>
<accession>A0A4Q7ZDT9</accession>
<dbReference type="EMBL" id="SHKY01000001">
    <property type="protein sequence ID" value="RZU51241.1"/>
    <property type="molecule type" value="Genomic_DNA"/>
</dbReference>
<evidence type="ECO:0000256" key="3">
    <source>
        <dbReference type="PROSITE-ProRule" id="PRU01248"/>
    </source>
</evidence>
<dbReference type="GO" id="GO:0003677">
    <property type="term" value="F:DNA binding"/>
    <property type="evidence" value="ECO:0007669"/>
    <property type="project" value="UniProtKB-UniRule"/>
</dbReference>
<comment type="caution">
    <text evidence="6">The sequence shown here is derived from an EMBL/GenBank/DDBJ whole genome shotgun (WGS) entry which is preliminary data.</text>
</comment>
<evidence type="ECO:0000313" key="7">
    <source>
        <dbReference type="EMBL" id="RZU51241.1"/>
    </source>
</evidence>
<feature type="domain" description="Core-binding (CB)" evidence="5">
    <location>
        <begin position="263"/>
        <end position="346"/>
    </location>
</feature>
<dbReference type="Gene3D" id="1.10.150.130">
    <property type="match status" value="1"/>
</dbReference>
<feature type="region of interest" description="Disordered" evidence="4">
    <location>
        <begin position="110"/>
        <end position="140"/>
    </location>
</feature>
<dbReference type="InterPro" id="IPR044068">
    <property type="entry name" value="CB"/>
</dbReference>
<dbReference type="Proteomes" id="UP000292564">
    <property type="component" value="Unassembled WGS sequence"/>
</dbReference>